<dbReference type="EMBL" id="CDPU01000013">
    <property type="protein sequence ID" value="CEO49178.1"/>
    <property type="molecule type" value="Genomic_DNA"/>
</dbReference>
<reference evidence="1" key="1">
    <citation type="submission" date="2015-01" db="EMBL/GenBank/DDBJ databases">
        <authorList>
            <person name="Durling Mikael"/>
        </authorList>
    </citation>
    <scope>NUCLEOTIDE SEQUENCE</scope>
</reference>
<evidence type="ECO:0000313" key="1">
    <source>
        <dbReference type="EMBL" id="CEO49178.1"/>
    </source>
</evidence>
<sequence length="83" mass="9556">MDGHLIRHHRNQFPHPLILDLSTINSYIKENLFHAGPIDDAVLRPCMHGARRKAIFMDVRERRHRASIAYADEVRVGGVIFEG</sequence>
<name>A0A0B7JVU3_BIOOC</name>
<dbReference type="AlphaFoldDB" id="A0A0B7JVU3"/>
<gene>
    <name evidence="1" type="ORF">BN869_000005235_1</name>
</gene>
<accession>A0A0B7JVU3</accession>
<organism evidence="1">
    <name type="scientific">Bionectria ochroleuca</name>
    <name type="common">Gliocladium roseum</name>
    <dbReference type="NCBI Taxonomy" id="29856"/>
    <lineage>
        <taxon>Eukaryota</taxon>
        <taxon>Fungi</taxon>
        <taxon>Dikarya</taxon>
        <taxon>Ascomycota</taxon>
        <taxon>Pezizomycotina</taxon>
        <taxon>Sordariomycetes</taxon>
        <taxon>Hypocreomycetidae</taxon>
        <taxon>Hypocreales</taxon>
        <taxon>Bionectriaceae</taxon>
        <taxon>Clonostachys</taxon>
    </lineage>
</organism>
<proteinExistence type="predicted"/>
<protein>
    <submittedName>
        <fullName evidence="1">Uncharacterized protein</fullName>
    </submittedName>
</protein>